<proteinExistence type="inferred from homology"/>
<protein>
    <submittedName>
        <fullName evidence="4">Barstar family protein</fullName>
    </submittedName>
</protein>
<keyword evidence="5" id="KW-1185">Reference proteome</keyword>
<evidence type="ECO:0000313" key="5">
    <source>
        <dbReference type="Proteomes" id="UP001596112"/>
    </source>
</evidence>
<organism evidence="4 5">
    <name type="scientific">Streptomyces heilongjiangensis</name>
    <dbReference type="NCBI Taxonomy" id="945052"/>
    <lineage>
        <taxon>Bacteria</taxon>
        <taxon>Bacillati</taxon>
        <taxon>Actinomycetota</taxon>
        <taxon>Actinomycetes</taxon>
        <taxon>Kitasatosporales</taxon>
        <taxon>Streptomycetaceae</taxon>
        <taxon>Streptomyces</taxon>
    </lineage>
</organism>
<sequence>MNGSPRTEVPGAGDRLHGEPDLTGVTDNPAFRDRCARALDLPDHFGRNGDALADCLPHLP</sequence>
<dbReference type="InterPro" id="IPR000468">
    <property type="entry name" value="Barstar"/>
</dbReference>
<dbReference type="InterPro" id="IPR035905">
    <property type="entry name" value="Barstar-like_sf"/>
</dbReference>
<dbReference type="RefSeq" id="WP_272170175.1">
    <property type="nucleotide sequence ID" value="NZ_JAQOSL010000015.1"/>
</dbReference>
<dbReference type="Proteomes" id="UP001596112">
    <property type="component" value="Unassembled WGS sequence"/>
</dbReference>
<evidence type="ECO:0000256" key="1">
    <source>
        <dbReference type="ARBA" id="ARBA00006845"/>
    </source>
</evidence>
<feature type="region of interest" description="Disordered" evidence="2">
    <location>
        <begin position="1"/>
        <end position="29"/>
    </location>
</feature>
<dbReference type="SUPFAM" id="SSF52038">
    <property type="entry name" value="Barstar-related"/>
    <property type="match status" value="1"/>
</dbReference>
<accession>A0ABW1BB47</accession>
<comment type="caution">
    <text evidence="4">The sequence shown here is derived from an EMBL/GenBank/DDBJ whole genome shotgun (WGS) entry which is preliminary data.</text>
</comment>
<feature type="domain" description="Barstar (barnase inhibitor)" evidence="3">
    <location>
        <begin position="21"/>
        <end position="56"/>
    </location>
</feature>
<evidence type="ECO:0000256" key="2">
    <source>
        <dbReference type="SAM" id="MobiDB-lite"/>
    </source>
</evidence>
<gene>
    <name evidence="4" type="ORF">ACFQGO_20690</name>
</gene>
<dbReference type="Pfam" id="PF01337">
    <property type="entry name" value="Barstar"/>
    <property type="match status" value="1"/>
</dbReference>
<name>A0ABW1BB47_9ACTN</name>
<dbReference type="Gene3D" id="3.30.370.10">
    <property type="entry name" value="Barstar-like"/>
    <property type="match status" value="1"/>
</dbReference>
<reference evidence="5" key="1">
    <citation type="journal article" date="2019" name="Int. J. Syst. Evol. Microbiol.">
        <title>The Global Catalogue of Microorganisms (GCM) 10K type strain sequencing project: providing services to taxonomists for standard genome sequencing and annotation.</title>
        <authorList>
            <consortium name="The Broad Institute Genomics Platform"/>
            <consortium name="The Broad Institute Genome Sequencing Center for Infectious Disease"/>
            <person name="Wu L."/>
            <person name="Ma J."/>
        </authorList>
    </citation>
    <scope>NUCLEOTIDE SEQUENCE [LARGE SCALE GENOMIC DNA]</scope>
    <source>
        <strain evidence="5">JCM 9918</strain>
    </source>
</reference>
<evidence type="ECO:0000259" key="3">
    <source>
        <dbReference type="Pfam" id="PF01337"/>
    </source>
</evidence>
<dbReference type="EMBL" id="JBHSNZ010000013">
    <property type="protein sequence ID" value="MFC5809890.1"/>
    <property type="molecule type" value="Genomic_DNA"/>
</dbReference>
<comment type="similarity">
    <text evidence="1">Belongs to the barstar family.</text>
</comment>
<evidence type="ECO:0000313" key="4">
    <source>
        <dbReference type="EMBL" id="MFC5809890.1"/>
    </source>
</evidence>